<proteinExistence type="predicted"/>
<evidence type="ECO:0000313" key="1">
    <source>
        <dbReference type="EMBL" id="PMQ19980.1"/>
    </source>
</evidence>
<name>A0A2N7S1G0_9MICC</name>
<dbReference type="Proteomes" id="UP000235739">
    <property type="component" value="Unassembled WGS sequence"/>
</dbReference>
<dbReference type="EMBL" id="PNQX01000002">
    <property type="protein sequence ID" value="PMQ19980.1"/>
    <property type="molecule type" value="Genomic_DNA"/>
</dbReference>
<sequence>MDGFDKLKGLLAGQPAEVTAAVELASKQSVSGVVDVLRNVAGEHPEAVDEFITAWISTLEGAERLAATLAVSSLYVLDLVHLEHAEDRMLKSVLDASIQTLQELQRELADYSEVANSPDASFDTGFAETLQRIATGPLEQAAIQLQTQTELLNSSMNNA</sequence>
<comment type="caution">
    <text evidence="1">The sequence shown here is derived from an EMBL/GenBank/DDBJ whole genome shotgun (WGS) entry which is preliminary data.</text>
</comment>
<organism evidence="1 2">
    <name type="scientific">Glutamicibacter arilaitensis</name>
    <dbReference type="NCBI Taxonomy" id="256701"/>
    <lineage>
        <taxon>Bacteria</taxon>
        <taxon>Bacillati</taxon>
        <taxon>Actinomycetota</taxon>
        <taxon>Actinomycetes</taxon>
        <taxon>Micrococcales</taxon>
        <taxon>Micrococcaceae</taxon>
        <taxon>Glutamicibacter</taxon>
    </lineage>
</organism>
<dbReference type="RefSeq" id="WP_102598939.1">
    <property type="nucleotide sequence ID" value="NZ_JABUYH010000037.1"/>
</dbReference>
<evidence type="ECO:0000313" key="2">
    <source>
        <dbReference type="Proteomes" id="UP000235739"/>
    </source>
</evidence>
<reference evidence="1 2" key="1">
    <citation type="journal article" date="2017" name="Elife">
        <title>Extensive horizontal gene transfer in cheese-associated bacteria.</title>
        <authorList>
            <person name="Bonham K.S."/>
            <person name="Wolfe B.E."/>
            <person name="Dutton R.J."/>
        </authorList>
    </citation>
    <scope>NUCLEOTIDE SEQUENCE [LARGE SCALE GENOMIC DNA]</scope>
    <source>
        <strain evidence="1 2">JB182</strain>
    </source>
</reference>
<gene>
    <name evidence="1" type="ORF">CIK84_15285</name>
</gene>
<dbReference type="AlphaFoldDB" id="A0A2N7S1G0"/>
<protein>
    <submittedName>
        <fullName evidence="1">Uncharacterized protein</fullName>
    </submittedName>
</protein>
<accession>A0A2N7S1G0</accession>